<gene>
    <name evidence="1" type="ORF">UHOR_06427</name>
</gene>
<dbReference type="AlphaFoldDB" id="I2FV95"/>
<name>I2FV95_USTHO</name>
<dbReference type="HOGENOM" id="CLU_1751068_0_0_1"/>
<reference evidence="1 2" key="1">
    <citation type="journal article" date="2012" name="Plant Cell">
        <title>Genome comparison of barley and maize smut fungi reveals targeted loss of RNA silencing components and species-specific presence of transposable elements.</title>
        <authorList>
            <person name="Laurie J.D."/>
            <person name="Ali S."/>
            <person name="Linning R."/>
            <person name="Mannhaupt G."/>
            <person name="Wong P."/>
            <person name="Gueldener U."/>
            <person name="Muensterkoetter M."/>
            <person name="Moore R."/>
            <person name="Kahmann R."/>
            <person name="Bakkeren G."/>
            <person name="Schirawski J."/>
        </authorList>
    </citation>
    <scope>NUCLEOTIDE SEQUENCE [LARGE SCALE GENOMIC DNA]</scope>
    <source>
        <strain evidence="2">Uh4875-4</strain>
    </source>
</reference>
<evidence type="ECO:0000313" key="2">
    <source>
        <dbReference type="Proteomes" id="UP000006174"/>
    </source>
</evidence>
<evidence type="ECO:0000313" key="1">
    <source>
        <dbReference type="EMBL" id="CCF50838.1"/>
    </source>
</evidence>
<proteinExistence type="predicted"/>
<dbReference type="Proteomes" id="UP000006174">
    <property type="component" value="Unassembled WGS sequence"/>
</dbReference>
<sequence>MCAEQTAERKITRNRQAAATVVAAAARCSEDNMSSRSTADPEKVHSPPFLSLAFQVYCTGTCQEANVAKVAVIIARNNDEKPGLVVWEIGRASPATSTDSPSWQSHLTAIGVSAGDWIEIIKHIEHGKNGRYERNQASCNSSVVRRGGR</sequence>
<comment type="caution">
    <text evidence="1">The sequence shown here is derived from an EMBL/GenBank/DDBJ whole genome shotgun (WGS) entry which is preliminary data.</text>
</comment>
<organism evidence="1 2">
    <name type="scientific">Ustilago hordei</name>
    <name type="common">Barley covered smut fungus</name>
    <dbReference type="NCBI Taxonomy" id="120017"/>
    <lineage>
        <taxon>Eukaryota</taxon>
        <taxon>Fungi</taxon>
        <taxon>Dikarya</taxon>
        <taxon>Basidiomycota</taxon>
        <taxon>Ustilaginomycotina</taxon>
        <taxon>Ustilaginomycetes</taxon>
        <taxon>Ustilaginales</taxon>
        <taxon>Ustilaginaceae</taxon>
        <taxon>Ustilago</taxon>
    </lineage>
</organism>
<keyword evidence="2" id="KW-1185">Reference proteome</keyword>
<dbReference type="EMBL" id="CAGI01000158">
    <property type="protein sequence ID" value="CCF50838.1"/>
    <property type="molecule type" value="Genomic_DNA"/>
</dbReference>
<protein>
    <submittedName>
        <fullName evidence="1">Uncharacterized protein</fullName>
    </submittedName>
</protein>
<accession>I2FV95</accession>